<name>A0A2T4Y027_ENTCL</name>
<keyword evidence="1" id="KW-0238">DNA-binding</keyword>
<organism evidence="3 4">
    <name type="scientific">Enterobacter cloacae</name>
    <dbReference type="NCBI Taxonomy" id="550"/>
    <lineage>
        <taxon>Bacteria</taxon>
        <taxon>Pseudomonadati</taxon>
        <taxon>Pseudomonadota</taxon>
        <taxon>Gammaproteobacteria</taxon>
        <taxon>Enterobacterales</taxon>
        <taxon>Enterobacteriaceae</taxon>
        <taxon>Enterobacter</taxon>
        <taxon>Enterobacter cloacae complex</taxon>
    </lineage>
</organism>
<gene>
    <name evidence="3" type="ORF">DA103_11615</name>
</gene>
<dbReference type="Proteomes" id="UP000241614">
    <property type="component" value="Unassembled WGS sequence"/>
</dbReference>
<dbReference type="SMART" id="SM00421">
    <property type="entry name" value="HTH_LUXR"/>
    <property type="match status" value="1"/>
</dbReference>
<dbReference type="OrthoDB" id="9956432at2"/>
<dbReference type="EMBL" id="PZPP01000013">
    <property type="protein sequence ID" value="PTM35546.1"/>
    <property type="molecule type" value="Genomic_DNA"/>
</dbReference>
<sequence length="194" mass="22269">MNLIHIYFDNIDPYAKAELSGYLEFMTGKRLVVMSNLSELMSMNDSQEVIIFVNKLTHGATCFCQYERLNMKVIDVVDDLVTSCSALRRIINLRQPVSCIFETISRVINSNHHRTACQLCHVLSELTPEEKMLIKIIREGKHTTEEMASEMGIGNKIISKHKRKIMDKVNIDNSISFYNWVINMEFFNLSGISG</sequence>
<evidence type="ECO:0000313" key="3">
    <source>
        <dbReference type="EMBL" id="PTM35546.1"/>
    </source>
</evidence>
<evidence type="ECO:0000256" key="1">
    <source>
        <dbReference type="ARBA" id="ARBA00023125"/>
    </source>
</evidence>
<evidence type="ECO:0000313" key="4">
    <source>
        <dbReference type="Proteomes" id="UP000241614"/>
    </source>
</evidence>
<reference evidence="3 4" key="1">
    <citation type="submission" date="2018-04" db="EMBL/GenBank/DDBJ databases">
        <title>Genome sequencing reveals highly heavy metal resistance and biotechnology application of the novel Enterobacter cloacae amazonensis isolated from wastewater river in Manaus - Amazonas.</title>
        <authorList>
            <person name="Astolfi M.C.T."/>
            <person name="Carvalho E.B.D.S."/>
            <person name="Lacerda L.B."/>
            <person name="Pinto M.V."/>
            <person name="Nogueira V.B."/>
            <person name="Barros A.M."/>
            <person name="Astolfi-Filho S."/>
        </authorList>
    </citation>
    <scope>NUCLEOTIDE SEQUENCE [LARGE SCALE GENOMIC DNA]</scope>
    <source>
        <strain evidence="4">amazonensis</strain>
    </source>
</reference>
<dbReference type="SUPFAM" id="SSF46894">
    <property type="entry name" value="C-terminal effector domain of the bipartite response regulators"/>
    <property type="match status" value="1"/>
</dbReference>
<dbReference type="AlphaFoldDB" id="A0A2T4Y027"/>
<dbReference type="RefSeq" id="WP_108090316.1">
    <property type="nucleotide sequence ID" value="NZ_PZPP01000013.1"/>
</dbReference>
<proteinExistence type="predicted"/>
<dbReference type="Gene3D" id="1.10.10.10">
    <property type="entry name" value="Winged helix-like DNA-binding domain superfamily/Winged helix DNA-binding domain"/>
    <property type="match status" value="1"/>
</dbReference>
<dbReference type="InterPro" id="IPR016032">
    <property type="entry name" value="Sig_transdc_resp-reg_C-effctor"/>
</dbReference>
<comment type="caution">
    <text evidence="3">The sequence shown here is derived from an EMBL/GenBank/DDBJ whole genome shotgun (WGS) entry which is preliminary data.</text>
</comment>
<feature type="domain" description="HTH luxR-type" evidence="2">
    <location>
        <begin position="123"/>
        <end position="181"/>
    </location>
</feature>
<dbReference type="GO" id="GO:0003677">
    <property type="term" value="F:DNA binding"/>
    <property type="evidence" value="ECO:0007669"/>
    <property type="project" value="UniProtKB-KW"/>
</dbReference>
<accession>A0A2T4Y027</accession>
<evidence type="ECO:0000259" key="2">
    <source>
        <dbReference type="SMART" id="SM00421"/>
    </source>
</evidence>
<dbReference type="GO" id="GO:0006355">
    <property type="term" value="P:regulation of DNA-templated transcription"/>
    <property type="evidence" value="ECO:0007669"/>
    <property type="project" value="InterPro"/>
</dbReference>
<protein>
    <recommendedName>
        <fullName evidence="2">HTH luxR-type domain-containing protein</fullName>
    </recommendedName>
</protein>
<dbReference type="InterPro" id="IPR036388">
    <property type="entry name" value="WH-like_DNA-bd_sf"/>
</dbReference>
<dbReference type="InterPro" id="IPR000792">
    <property type="entry name" value="Tscrpt_reg_LuxR_C"/>
</dbReference>